<evidence type="ECO:0000313" key="2">
    <source>
        <dbReference type="EMBL" id="TLS68117.1"/>
    </source>
</evidence>
<keyword evidence="3" id="KW-1185">Reference proteome</keyword>
<dbReference type="Gene3D" id="3.30.110.170">
    <property type="entry name" value="Protein of unknown function (DUF541), domain 1"/>
    <property type="match status" value="1"/>
</dbReference>
<feature type="chain" id="PRO_5024418699" evidence="1">
    <location>
        <begin position="20"/>
        <end position="241"/>
    </location>
</feature>
<keyword evidence="1" id="KW-0732">Signal</keyword>
<evidence type="ECO:0000256" key="1">
    <source>
        <dbReference type="SAM" id="SignalP"/>
    </source>
</evidence>
<evidence type="ECO:0000313" key="3">
    <source>
        <dbReference type="Proteomes" id="UP000306585"/>
    </source>
</evidence>
<feature type="signal peptide" evidence="1">
    <location>
        <begin position="1"/>
        <end position="19"/>
    </location>
</feature>
<dbReference type="Proteomes" id="UP000306585">
    <property type="component" value="Unassembled WGS sequence"/>
</dbReference>
<dbReference type="Pfam" id="PF04402">
    <property type="entry name" value="SIMPL"/>
    <property type="match status" value="1"/>
</dbReference>
<dbReference type="RefSeq" id="WP_138238453.1">
    <property type="nucleotide sequence ID" value="NZ_VBRY01000003.1"/>
</dbReference>
<dbReference type="AlphaFoldDB" id="A0A5R9GVC8"/>
<dbReference type="PANTHER" id="PTHR34387">
    <property type="entry name" value="SLR1258 PROTEIN"/>
    <property type="match status" value="1"/>
</dbReference>
<gene>
    <name evidence="2" type="ORF">FEF65_03730</name>
</gene>
<dbReference type="InterPro" id="IPR007497">
    <property type="entry name" value="SIMPL/DUF541"/>
</dbReference>
<reference evidence="2 3" key="1">
    <citation type="journal article" date="2019" name="Appl. Environ. Microbiol.">
        <title>Environmental Evidence and Genomic Insight of Iron-oxidizing Bacteria Preference Towards More Corrosion Resistant Stainless Steel at Higher Salinities.</title>
        <authorList>
            <person name="Garrison C.E."/>
            <person name="Price K.A."/>
            <person name="Field E.K."/>
        </authorList>
    </citation>
    <scope>NUCLEOTIDE SEQUENCE [LARGE SCALE GENOMIC DNA]</scope>
    <source>
        <strain evidence="2 3">P3</strain>
    </source>
</reference>
<accession>A0A5R9GVC8</accession>
<comment type="caution">
    <text evidence="2">The sequence shown here is derived from an EMBL/GenBank/DDBJ whole genome shotgun (WGS) entry which is preliminary data.</text>
</comment>
<dbReference type="GO" id="GO:0006974">
    <property type="term" value="P:DNA damage response"/>
    <property type="evidence" value="ECO:0007669"/>
    <property type="project" value="TreeGrafter"/>
</dbReference>
<dbReference type="Gene3D" id="3.30.70.2970">
    <property type="entry name" value="Protein of unknown function (DUF541), domain 2"/>
    <property type="match status" value="1"/>
</dbReference>
<dbReference type="InterPro" id="IPR052022">
    <property type="entry name" value="26kDa_periplasmic_antigen"/>
</dbReference>
<name>A0A5R9GVC8_9PROT</name>
<dbReference type="EMBL" id="VBRY01000003">
    <property type="protein sequence ID" value="TLS68117.1"/>
    <property type="molecule type" value="Genomic_DNA"/>
</dbReference>
<organism evidence="2 3">
    <name type="scientific">Mariprofundus erugo</name>
    <dbReference type="NCBI Taxonomy" id="2528639"/>
    <lineage>
        <taxon>Bacteria</taxon>
        <taxon>Pseudomonadati</taxon>
        <taxon>Pseudomonadota</taxon>
        <taxon>Candidatius Mariprofundia</taxon>
        <taxon>Mariprofundales</taxon>
        <taxon>Mariprofundaceae</taxon>
        <taxon>Mariprofundus</taxon>
    </lineage>
</organism>
<sequence>MRYLMMFLMFFVAAVAAQAEEAQPAGARMTLSATATAEYPNDEVVVSFRVEKDGRDAGRVLADVNRISAAIEQRLRHQSGLKYRTTGRNMQPLWQYPKDGKRIRSGWQVSQGGQIVSTRLEAVSSWLEAIESEGAMLSSLQFDISADASKHIQQQLQLDAIASFRAQAAGMARGMGAKSFRVIRINSSSQMPPMPAPRSAMVLMSRAAADMAPPSLSAGESRVTVAVEGEIEIPFHEFPVN</sequence>
<dbReference type="PANTHER" id="PTHR34387:SF1">
    <property type="entry name" value="PERIPLASMIC IMMUNOGENIC PROTEIN"/>
    <property type="match status" value="1"/>
</dbReference>
<proteinExistence type="predicted"/>
<protein>
    <submittedName>
        <fullName evidence="2">DUF541 domain-containing protein</fullName>
    </submittedName>
</protein>